<dbReference type="PANTHER" id="PTHR23076">
    <property type="entry name" value="METALLOPROTEASE M41 FTSH"/>
    <property type="match status" value="1"/>
</dbReference>
<dbReference type="GO" id="GO:0006508">
    <property type="term" value="P:proteolysis"/>
    <property type="evidence" value="ECO:0007669"/>
    <property type="project" value="UniProtKB-KW"/>
</dbReference>
<keyword evidence="8 14" id="KW-0862">Zinc</keyword>
<keyword evidence="12 14" id="KW-0472">Membrane</keyword>
<dbReference type="GO" id="GO:0005886">
    <property type="term" value="C:plasma membrane"/>
    <property type="evidence" value="ECO:0007669"/>
    <property type="project" value="UniProtKB-SubCell"/>
</dbReference>
<feature type="binding site" evidence="14">
    <location>
        <position position="462"/>
    </location>
    <ligand>
        <name>Zn(2+)</name>
        <dbReference type="ChEBI" id="CHEBI:29105"/>
        <note>catalytic</note>
    </ligand>
</feature>
<dbReference type="InterPro" id="IPR000642">
    <property type="entry name" value="Peptidase_M41"/>
</dbReference>
<dbReference type="SUPFAM" id="SSF140990">
    <property type="entry name" value="FtsH protease domain-like"/>
    <property type="match status" value="1"/>
</dbReference>
<keyword evidence="14" id="KW-1003">Cell membrane</keyword>
<dbReference type="FunFam" id="3.40.50.300:FF:000001">
    <property type="entry name" value="ATP-dependent zinc metalloprotease FtsH"/>
    <property type="match status" value="1"/>
</dbReference>
<evidence type="ECO:0000256" key="11">
    <source>
        <dbReference type="ARBA" id="ARBA00023049"/>
    </source>
</evidence>
<dbReference type="STRING" id="1156395.DBT_0817"/>
<dbReference type="GO" id="GO:0030163">
    <property type="term" value="P:protein catabolic process"/>
    <property type="evidence" value="ECO:0007669"/>
    <property type="project" value="UniProtKB-UniRule"/>
</dbReference>
<dbReference type="GO" id="GO:0008270">
    <property type="term" value="F:zinc ion binding"/>
    <property type="evidence" value="ECO:0007669"/>
    <property type="project" value="UniProtKB-UniRule"/>
</dbReference>
<comment type="function">
    <text evidence="14">Acts as a processive, ATP-dependent zinc metallopeptidase for both cytoplasmic and membrane proteins. Plays a role in the quality control of integral membrane proteins.</text>
</comment>
<organism evidence="17 18">
    <name type="scientific">Dissulfuribacter thermophilus</name>
    <dbReference type="NCBI Taxonomy" id="1156395"/>
    <lineage>
        <taxon>Bacteria</taxon>
        <taxon>Pseudomonadati</taxon>
        <taxon>Thermodesulfobacteriota</taxon>
        <taxon>Dissulfuribacteria</taxon>
        <taxon>Dissulfuribacterales</taxon>
        <taxon>Dissulfuribacteraceae</taxon>
        <taxon>Dissulfuribacter</taxon>
    </lineage>
</organism>
<dbReference type="InterPro" id="IPR011546">
    <property type="entry name" value="Pept_M41_FtsH_extracell"/>
</dbReference>
<dbReference type="EMBL" id="MAGO01000003">
    <property type="protein sequence ID" value="OCC15892.1"/>
    <property type="molecule type" value="Genomic_DNA"/>
</dbReference>
<feature type="active site" evidence="14">
    <location>
        <position position="463"/>
    </location>
</feature>
<feature type="transmembrane region" description="Helical" evidence="14">
    <location>
        <begin position="149"/>
        <end position="168"/>
    </location>
</feature>
<evidence type="ECO:0000256" key="13">
    <source>
        <dbReference type="ARBA" id="ARBA00061570"/>
    </source>
</evidence>
<dbReference type="HAMAP" id="MF_01458">
    <property type="entry name" value="FtsH"/>
    <property type="match status" value="1"/>
</dbReference>
<dbReference type="Gene3D" id="3.30.720.210">
    <property type="match status" value="1"/>
</dbReference>
<dbReference type="RefSeq" id="WP_067616617.1">
    <property type="nucleotide sequence ID" value="NZ_MAGO01000003.1"/>
</dbReference>
<evidence type="ECO:0000256" key="2">
    <source>
        <dbReference type="ARBA" id="ARBA00010044"/>
    </source>
</evidence>
<dbReference type="GO" id="GO:0005524">
    <property type="term" value="F:ATP binding"/>
    <property type="evidence" value="ECO:0007669"/>
    <property type="project" value="UniProtKB-UniRule"/>
</dbReference>
<dbReference type="GO" id="GO:0004222">
    <property type="term" value="F:metalloendopeptidase activity"/>
    <property type="evidence" value="ECO:0007669"/>
    <property type="project" value="InterPro"/>
</dbReference>
<evidence type="ECO:0000256" key="9">
    <source>
        <dbReference type="ARBA" id="ARBA00022840"/>
    </source>
</evidence>
<dbReference type="InterPro" id="IPR003959">
    <property type="entry name" value="ATPase_AAA_core"/>
</dbReference>
<dbReference type="AlphaFoldDB" id="A0A1B9F7K1"/>
<dbReference type="CDD" id="cd19501">
    <property type="entry name" value="RecA-like_FtsH"/>
    <property type="match status" value="1"/>
</dbReference>
<reference evidence="17 18" key="1">
    <citation type="submission" date="2016-06" db="EMBL/GenBank/DDBJ databases">
        <title>Respiratory ammonification of nitrate coupled to the oxidation of elemental sulfur in deep-sea autotrophic thermophilic bacteria.</title>
        <authorList>
            <person name="Slobodkina G.B."/>
            <person name="Mardanov A.V."/>
            <person name="Ravin N.V."/>
            <person name="Frolova A.A."/>
            <person name="Viryasiv M.B."/>
            <person name="Chernyh N.A."/>
            <person name="Bonch-Osmolovskaya E.A."/>
            <person name="Slobodkin A.I."/>
        </authorList>
    </citation>
    <scope>NUCLEOTIDE SEQUENCE [LARGE SCALE GENOMIC DNA]</scope>
    <source>
        <strain evidence="17 18">S69</strain>
    </source>
</reference>
<dbReference type="SMART" id="SM00382">
    <property type="entry name" value="AAA"/>
    <property type="match status" value="1"/>
</dbReference>
<keyword evidence="9 14" id="KW-0067">ATP-binding</keyword>
<keyword evidence="4 14" id="KW-0812">Transmembrane</keyword>
<evidence type="ECO:0000256" key="1">
    <source>
        <dbReference type="ARBA" id="ARBA00004370"/>
    </source>
</evidence>
<evidence type="ECO:0000256" key="10">
    <source>
        <dbReference type="ARBA" id="ARBA00022989"/>
    </source>
</evidence>
<dbReference type="Gene3D" id="1.20.58.760">
    <property type="entry name" value="Peptidase M41"/>
    <property type="match status" value="1"/>
</dbReference>
<comment type="similarity">
    <text evidence="13 14">In the central section; belongs to the AAA ATPase family.</text>
</comment>
<comment type="similarity">
    <text evidence="15">Belongs to the AAA ATPase family.</text>
</comment>
<feature type="domain" description="AAA+ ATPase" evidence="16">
    <location>
        <begin position="231"/>
        <end position="371"/>
    </location>
</feature>
<keyword evidence="3 14" id="KW-0645">Protease</keyword>
<proteinExistence type="inferred from homology"/>
<feature type="binding site" evidence="14">
    <location>
        <begin position="239"/>
        <end position="246"/>
    </location>
    <ligand>
        <name>ATP</name>
        <dbReference type="ChEBI" id="CHEBI:30616"/>
    </ligand>
</feature>
<dbReference type="InterPro" id="IPR027417">
    <property type="entry name" value="P-loop_NTPase"/>
</dbReference>
<dbReference type="Proteomes" id="UP000093080">
    <property type="component" value="Unassembled WGS sequence"/>
</dbReference>
<evidence type="ECO:0000256" key="8">
    <source>
        <dbReference type="ARBA" id="ARBA00022833"/>
    </source>
</evidence>
<dbReference type="PROSITE" id="PS00674">
    <property type="entry name" value="AAA"/>
    <property type="match status" value="1"/>
</dbReference>
<gene>
    <name evidence="14" type="primary">ftsH</name>
    <name evidence="17" type="ORF">DBT_0817</name>
</gene>
<dbReference type="Gene3D" id="1.10.8.60">
    <property type="match status" value="1"/>
</dbReference>
<dbReference type="FunFam" id="1.20.58.760:FF:000001">
    <property type="entry name" value="ATP-dependent zinc metalloprotease FtsH"/>
    <property type="match status" value="1"/>
</dbReference>
<comment type="cofactor">
    <cofactor evidence="14">
        <name>Zn(2+)</name>
        <dbReference type="ChEBI" id="CHEBI:29105"/>
    </cofactor>
    <text evidence="14">Binds 1 zinc ion per subunit.</text>
</comment>
<dbReference type="InterPro" id="IPR005936">
    <property type="entry name" value="FtsH"/>
</dbReference>
<evidence type="ECO:0000256" key="15">
    <source>
        <dbReference type="RuleBase" id="RU003651"/>
    </source>
</evidence>
<evidence type="ECO:0000256" key="4">
    <source>
        <dbReference type="ARBA" id="ARBA00022692"/>
    </source>
</evidence>
<keyword evidence="18" id="KW-1185">Reference proteome</keyword>
<evidence type="ECO:0000313" key="17">
    <source>
        <dbReference type="EMBL" id="OCC15892.1"/>
    </source>
</evidence>
<feature type="binding site" evidence="14">
    <location>
        <position position="539"/>
    </location>
    <ligand>
        <name>Zn(2+)</name>
        <dbReference type="ChEBI" id="CHEBI:29105"/>
        <note>catalytic</note>
    </ligand>
</feature>
<evidence type="ECO:0000256" key="6">
    <source>
        <dbReference type="ARBA" id="ARBA00022741"/>
    </source>
</evidence>
<evidence type="ECO:0000256" key="3">
    <source>
        <dbReference type="ARBA" id="ARBA00022670"/>
    </source>
</evidence>
<accession>A0A1B9F7K1</accession>
<dbReference type="Pfam" id="PF17862">
    <property type="entry name" value="AAA_lid_3"/>
    <property type="match status" value="1"/>
</dbReference>
<dbReference type="NCBIfam" id="TIGR01241">
    <property type="entry name" value="FtsH_fam"/>
    <property type="match status" value="1"/>
</dbReference>
<dbReference type="InterPro" id="IPR003960">
    <property type="entry name" value="ATPase_AAA_CS"/>
</dbReference>
<dbReference type="PANTHER" id="PTHR23076:SF113">
    <property type="entry name" value="ATP-DEPENDENT ZINC METALLOPROTEASE FTSH 1, CHLOROPLASTIC-RELATED"/>
    <property type="match status" value="1"/>
</dbReference>
<dbReference type="GO" id="GO:0004176">
    <property type="term" value="F:ATP-dependent peptidase activity"/>
    <property type="evidence" value="ECO:0007669"/>
    <property type="project" value="InterPro"/>
</dbReference>
<keyword evidence="10 14" id="KW-1133">Transmembrane helix</keyword>
<keyword evidence="17" id="KW-0132">Cell division</keyword>
<comment type="subunit">
    <text evidence="14">Homohexamer.</text>
</comment>
<dbReference type="Gene3D" id="3.40.50.300">
    <property type="entry name" value="P-loop containing nucleotide triphosphate hydrolases"/>
    <property type="match status" value="1"/>
</dbReference>
<evidence type="ECO:0000313" key="18">
    <source>
        <dbReference type="Proteomes" id="UP000093080"/>
    </source>
</evidence>
<keyword evidence="6 14" id="KW-0547">Nucleotide-binding</keyword>
<dbReference type="PATRIC" id="fig|1156395.6.peg.829"/>
<comment type="similarity">
    <text evidence="2 14">In the C-terminal section; belongs to the peptidase M41 family.</text>
</comment>
<protein>
    <recommendedName>
        <fullName evidence="14">ATP-dependent zinc metalloprotease FtsH</fullName>
        <ecNumber evidence="14">3.4.24.-</ecNumber>
    </recommendedName>
</protein>
<sequence length="645" mass="71896">MVKIPKEKRKLIFSTLYWLIGLALILGLPQLMVHLQTKEIPYAQFKYLVKEQRVLFASINKNEIKGLAYTGPIGGLERLRDSIRRIEEGIDNGKASLDVIVKRLRDEYGRQKQIILFRTVRVEDPKLVEFLDKHNVDYTGVQESLISQVFWSTIVPILFWVALWFFLIRSMGRPGAGLLSIGKSKAKIAMEKDTGIRFDDVAGCDEAKEELKEVVEFLKKPEKFRKLGAQIPKGVLLLGPPGTGKTLLARALAGEAGVLFYSISGSEFVEMFVGVGAARVRDLFNQAKQNAPCIIFIDEIDAIGKFRSGGFSVGGHEEREQTLNQLLVEMDGFEPNIGVILLAATNRPEVLDPALMRPGRFDRQVVLDAPDVEGREAILNVHARGKPLAPDVDLRKIALRTPGFSGADLANLMNEAALLAARQEATVIEQAHLEDAVEKVMAGPERKSRRLGEKERRRVAYHEAGHALVAFYCPNAPPVTKISIIPRGKAALGYTLQLPEEEHFLLTKSELEDKICVSLGGRIAEEVVLGEVSSGAQNDLEVATEIARSMVCRFGMSKEVGPLALTRETSPYLKMPGFGEQIRQMSPELMSKVDKEVSLLLESEQQRAREIVENHKDALMRVAEKLLVQEVMSEEEFKRLVLNEN</sequence>
<keyword evidence="7 14" id="KW-0378">Hydrolase</keyword>
<dbReference type="InterPro" id="IPR041569">
    <property type="entry name" value="AAA_lid_3"/>
</dbReference>
<dbReference type="Pfam" id="PF00004">
    <property type="entry name" value="AAA"/>
    <property type="match status" value="1"/>
</dbReference>
<comment type="caution">
    <text evidence="17">The sequence shown here is derived from an EMBL/GenBank/DDBJ whole genome shotgun (WGS) entry which is preliminary data.</text>
</comment>
<evidence type="ECO:0000259" key="16">
    <source>
        <dbReference type="SMART" id="SM00382"/>
    </source>
</evidence>
<name>A0A1B9F7K1_9BACT</name>
<evidence type="ECO:0000256" key="12">
    <source>
        <dbReference type="ARBA" id="ARBA00023136"/>
    </source>
</evidence>
<dbReference type="InterPro" id="IPR003593">
    <property type="entry name" value="AAA+_ATPase"/>
</dbReference>
<dbReference type="Pfam" id="PF01434">
    <property type="entry name" value="Peptidase_M41"/>
    <property type="match status" value="1"/>
</dbReference>
<keyword evidence="5 14" id="KW-0479">Metal-binding</keyword>
<dbReference type="EC" id="3.4.24.-" evidence="14"/>
<feature type="binding site" evidence="14">
    <location>
        <position position="466"/>
    </location>
    <ligand>
        <name>Zn(2+)</name>
        <dbReference type="ChEBI" id="CHEBI:29105"/>
        <note>catalytic</note>
    </ligand>
</feature>
<evidence type="ECO:0000256" key="5">
    <source>
        <dbReference type="ARBA" id="ARBA00022723"/>
    </source>
</evidence>
<comment type="subcellular location">
    <subcellularLocation>
        <location evidence="14">Cell membrane</location>
        <topology evidence="14">Multi-pass membrane protein</topology>
        <orientation evidence="14">Cytoplasmic side</orientation>
    </subcellularLocation>
    <subcellularLocation>
        <location evidence="1">Membrane</location>
    </subcellularLocation>
</comment>
<feature type="transmembrane region" description="Helical" evidence="14">
    <location>
        <begin position="12"/>
        <end position="32"/>
    </location>
</feature>
<evidence type="ECO:0000256" key="7">
    <source>
        <dbReference type="ARBA" id="ARBA00022801"/>
    </source>
</evidence>
<dbReference type="GO" id="GO:0051301">
    <property type="term" value="P:cell division"/>
    <property type="evidence" value="ECO:0007669"/>
    <property type="project" value="UniProtKB-KW"/>
</dbReference>
<keyword evidence="11 14" id="KW-0482">Metalloprotease</keyword>
<keyword evidence="17" id="KW-0131">Cell cycle</keyword>
<dbReference type="FunFam" id="1.10.8.60:FF:000001">
    <property type="entry name" value="ATP-dependent zinc metalloprotease FtsH"/>
    <property type="match status" value="1"/>
</dbReference>
<dbReference type="GO" id="GO:0016887">
    <property type="term" value="F:ATP hydrolysis activity"/>
    <property type="evidence" value="ECO:0007669"/>
    <property type="project" value="UniProtKB-UniRule"/>
</dbReference>
<evidence type="ECO:0000256" key="14">
    <source>
        <dbReference type="HAMAP-Rule" id="MF_01458"/>
    </source>
</evidence>
<dbReference type="InterPro" id="IPR037219">
    <property type="entry name" value="Peptidase_M41-like"/>
</dbReference>
<dbReference type="SUPFAM" id="SSF52540">
    <property type="entry name" value="P-loop containing nucleoside triphosphate hydrolases"/>
    <property type="match status" value="1"/>
</dbReference>
<dbReference type="Pfam" id="PF06480">
    <property type="entry name" value="FtsH_ext"/>
    <property type="match status" value="1"/>
</dbReference>